<dbReference type="Gene3D" id="3.30.560.10">
    <property type="entry name" value="Glucose Oxidase, domain 3"/>
    <property type="match status" value="1"/>
</dbReference>
<dbReference type="GO" id="GO:0050660">
    <property type="term" value="F:flavin adenine dinucleotide binding"/>
    <property type="evidence" value="ECO:0007669"/>
    <property type="project" value="InterPro"/>
</dbReference>
<dbReference type="Gene3D" id="3.50.50.60">
    <property type="entry name" value="FAD/NAD(P)-binding domain"/>
    <property type="match status" value="1"/>
</dbReference>
<keyword evidence="3" id="KW-0732">Signal</keyword>
<dbReference type="PANTHER" id="PTHR11552">
    <property type="entry name" value="GLUCOSE-METHANOL-CHOLINE GMC OXIDOREDUCTASE"/>
    <property type="match status" value="1"/>
</dbReference>
<comment type="caution">
    <text evidence="5">The sequence shown here is derived from an EMBL/GenBank/DDBJ whole genome shotgun (WGS) entry which is preliminary data.</text>
</comment>
<dbReference type="Pfam" id="PF00732">
    <property type="entry name" value="GMC_oxred_N"/>
    <property type="match status" value="1"/>
</dbReference>
<sequence>MFGRTLRALLSLYFSAAANAHPAAKYARVVDSTTVSKTKYDFIVVGGGTGGLTVADRLTEDPNTSVLVIEYGPFDQGEEDILVPGLYNPGKYLWPNIFSTSQRALNNASSFVPMGAVVGGGSTVNAMMFRAAAAIDYDHWERLGGWGWGWGGMLPYFKKSETFTPPDPEFAKKHNISWDASIHGYDGPIYASFSGYDYPSSKNFWDAAVSLKISQPEGPQEETGSGLCVLLRAMHPETKSRSYSRIGHFVGYVSYFDRVAKARSNYHIITEHAVSKILFDKRKAVGVEYISRETAEVLRTKVKKEVIMAAGSIHSPQILQLSGIGPKALLESLKIETIVDIPGVGQNLQDHLDLKINYTCAYTLLRTRGNNIALLPLKNSTTLSTYDTITLPPFPPQSTYPSVIQGYDAQRQLLLDSYASYQTSVGSISWDTGPQTTVYMVKPLSRGSVSINSTSVLDKPLIDFGAVTDPTDLDVLLALSRRNREITATPPMQALGPVEGAPAGGIADDDADGLREAIRASLAPTNAHMCCTLAMMEREMGGVVDGDLKVYGVEGVSVADASWWPVIPAGAPHASIYTAGEREYLNWNSVLTWFILSCGPC</sequence>
<evidence type="ECO:0000256" key="2">
    <source>
        <dbReference type="PIRSR" id="PIRSR000137-2"/>
    </source>
</evidence>
<evidence type="ECO:0000313" key="6">
    <source>
        <dbReference type="Proteomes" id="UP000223968"/>
    </source>
</evidence>
<dbReference type="STRING" id="1447875.A0A2B7WGN3"/>
<keyword evidence="2" id="KW-0274">FAD</keyword>
<protein>
    <recommendedName>
        <fullName evidence="4">Glucose-methanol-choline oxidoreductase N-terminal domain-containing protein</fullName>
    </recommendedName>
</protein>
<evidence type="ECO:0000259" key="4">
    <source>
        <dbReference type="PROSITE" id="PS00624"/>
    </source>
</evidence>
<dbReference type="InterPro" id="IPR012132">
    <property type="entry name" value="GMC_OxRdtase"/>
</dbReference>
<evidence type="ECO:0000256" key="1">
    <source>
        <dbReference type="ARBA" id="ARBA00010790"/>
    </source>
</evidence>
<dbReference type="EMBL" id="PDNB01000310">
    <property type="protein sequence ID" value="PGG95816.1"/>
    <property type="molecule type" value="Genomic_DNA"/>
</dbReference>
<proteinExistence type="inferred from homology"/>
<dbReference type="PANTHER" id="PTHR11552:SF115">
    <property type="entry name" value="DEHYDROGENASE XPTC-RELATED"/>
    <property type="match status" value="1"/>
</dbReference>
<dbReference type="SUPFAM" id="SSF54373">
    <property type="entry name" value="FAD-linked reductases, C-terminal domain"/>
    <property type="match status" value="1"/>
</dbReference>
<comment type="similarity">
    <text evidence="1">Belongs to the GMC oxidoreductase family.</text>
</comment>
<organism evidence="5 6">
    <name type="scientific">Helicocarpus griseus UAMH5409</name>
    <dbReference type="NCBI Taxonomy" id="1447875"/>
    <lineage>
        <taxon>Eukaryota</taxon>
        <taxon>Fungi</taxon>
        <taxon>Dikarya</taxon>
        <taxon>Ascomycota</taxon>
        <taxon>Pezizomycotina</taxon>
        <taxon>Eurotiomycetes</taxon>
        <taxon>Eurotiomycetidae</taxon>
        <taxon>Onygenales</taxon>
        <taxon>Ajellomycetaceae</taxon>
        <taxon>Helicocarpus</taxon>
    </lineage>
</organism>
<keyword evidence="2" id="KW-0285">Flavoprotein</keyword>
<accession>A0A2B7WGN3</accession>
<dbReference type="PROSITE" id="PS00624">
    <property type="entry name" value="GMC_OXRED_2"/>
    <property type="match status" value="1"/>
</dbReference>
<gene>
    <name evidence="5" type="ORF">AJ79_09853</name>
</gene>
<dbReference type="SUPFAM" id="SSF51905">
    <property type="entry name" value="FAD/NAD(P)-binding domain"/>
    <property type="match status" value="1"/>
</dbReference>
<dbReference type="InterPro" id="IPR007867">
    <property type="entry name" value="GMC_OxRtase_C"/>
</dbReference>
<reference evidence="5 6" key="1">
    <citation type="submission" date="2017-10" db="EMBL/GenBank/DDBJ databases">
        <title>Comparative genomics in systemic dimorphic fungi from Ajellomycetaceae.</title>
        <authorList>
            <person name="Munoz J.F."/>
            <person name="Mcewen J.G."/>
            <person name="Clay O.K."/>
            <person name="Cuomo C.A."/>
        </authorList>
    </citation>
    <scope>NUCLEOTIDE SEQUENCE [LARGE SCALE GENOMIC DNA]</scope>
    <source>
        <strain evidence="5 6">UAMH5409</strain>
    </source>
</reference>
<dbReference type="Proteomes" id="UP000223968">
    <property type="component" value="Unassembled WGS sequence"/>
</dbReference>
<keyword evidence="6" id="KW-1185">Reference proteome</keyword>
<dbReference type="Pfam" id="PF05199">
    <property type="entry name" value="GMC_oxred_C"/>
    <property type="match status" value="1"/>
</dbReference>
<dbReference type="GO" id="GO:0044550">
    <property type="term" value="P:secondary metabolite biosynthetic process"/>
    <property type="evidence" value="ECO:0007669"/>
    <property type="project" value="TreeGrafter"/>
</dbReference>
<dbReference type="InterPro" id="IPR000172">
    <property type="entry name" value="GMC_OxRdtase_N"/>
</dbReference>
<feature type="binding site" evidence="2">
    <location>
        <position position="117"/>
    </location>
    <ligand>
        <name>FAD</name>
        <dbReference type="ChEBI" id="CHEBI:57692"/>
    </ligand>
</feature>
<dbReference type="InterPro" id="IPR036188">
    <property type="entry name" value="FAD/NAD-bd_sf"/>
</dbReference>
<evidence type="ECO:0000256" key="3">
    <source>
        <dbReference type="SAM" id="SignalP"/>
    </source>
</evidence>
<dbReference type="GO" id="GO:0016614">
    <property type="term" value="F:oxidoreductase activity, acting on CH-OH group of donors"/>
    <property type="evidence" value="ECO:0007669"/>
    <property type="project" value="InterPro"/>
</dbReference>
<dbReference type="OrthoDB" id="269227at2759"/>
<feature type="signal peptide" evidence="3">
    <location>
        <begin position="1"/>
        <end position="20"/>
    </location>
</feature>
<feature type="domain" description="Glucose-methanol-choline oxidoreductase N-terminal" evidence="4">
    <location>
        <begin position="311"/>
        <end position="325"/>
    </location>
</feature>
<dbReference type="AlphaFoldDB" id="A0A2B7WGN3"/>
<feature type="binding site" evidence="2">
    <location>
        <position position="274"/>
    </location>
    <ligand>
        <name>FAD</name>
        <dbReference type="ChEBI" id="CHEBI:57692"/>
    </ligand>
</feature>
<name>A0A2B7WGN3_9EURO</name>
<feature type="chain" id="PRO_5013264998" description="Glucose-methanol-choline oxidoreductase N-terminal domain-containing protein" evidence="3">
    <location>
        <begin position="21"/>
        <end position="601"/>
    </location>
</feature>
<evidence type="ECO:0000313" key="5">
    <source>
        <dbReference type="EMBL" id="PGG95816.1"/>
    </source>
</evidence>
<comment type="cofactor">
    <cofactor evidence="2">
        <name>FAD</name>
        <dbReference type="ChEBI" id="CHEBI:57692"/>
    </cofactor>
</comment>
<dbReference type="PIRSF" id="PIRSF000137">
    <property type="entry name" value="Alcohol_oxidase"/>
    <property type="match status" value="1"/>
</dbReference>